<dbReference type="EnsemblPlants" id="ONIVA01G18210.1">
    <property type="protein sequence ID" value="ONIVA01G18210.1"/>
    <property type="gene ID" value="ONIVA01G18210"/>
</dbReference>
<dbReference type="AlphaFoldDB" id="A0A0E0FLQ1"/>
<dbReference type="Proteomes" id="UP000006591">
    <property type="component" value="Chromosome 1"/>
</dbReference>
<evidence type="ECO:0000313" key="2">
    <source>
        <dbReference type="EnsemblPlants" id="ONIVA01G18210.1"/>
    </source>
</evidence>
<proteinExistence type="predicted"/>
<organism evidence="2">
    <name type="scientific">Oryza nivara</name>
    <name type="common">Indian wild rice</name>
    <name type="synonym">Oryza sativa f. spontanea</name>
    <dbReference type="NCBI Taxonomy" id="4536"/>
    <lineage>
        <taxon>Eukaryota</taxon>
        <taxon>Viridiplantae</taxon>
        <taxon>Streptophyta</taxon>
        <taxon>Embryophyta</taxon>
        <taxon>Tracheophyta</taxon>
        <taxon>Spermatophyta</taxon>
        <taxon>Magnoliopsida</taxon>
        <taxon>Liliopsida</taxon>
        <taxon>Poales</taxon>
        <taxon>Poaceae</taxon>
        <taxon>BOP clade</taxon>
        <taxon>Oryzoideae</taxon>
        <taxon>Oryzeae</taxon>
        <taxon>Oryzinae</taxon>
        <taxon>Oryza</taxon>
    </lineage>
</organism>
<keyword evidence="3" id="KW-1185">Reference proteome</keyword>
<dbReference type="Gramene" id="ONIVA01G18210.1">
    <property type="protein sequence ID" value="ONIVA01G18210.1"/>
    <property type="gene ID" value="ONIVA01G18210"/>
</dbReference>
<evidence type="ECO:0000256" key="1">
    <source>
        <dbReference type="SAM" id="MobiDB-lite"/>
    </source>
</evidence>
<accession>A0A0E0FLQ1</accession>
<evidence type="ECO:0000313" key="3">
    <source>
        <dbReference type="Proteomes" id="UP000006591"/>
    </source>
</evidence>
<feature type="region of interest" description="Disordered" evidence="1">
    <location>
        <begin position="1"/>
        <end position="25"/>
    </location>
</feature>
<sequence>MWHAVGTGLVPTPSPPLSAPRSSPAFAAPQSFAAHLNALRELRDVAAESKRNKKLLATVPDAVEG</sequence>
<reference evidence="2" key="1">
    <citation type="submission" date="2015-04" db="UniProtKB">
        <authorList>
            <consortium name="EnsemblPlants"/>
        </authorList>
    </citation>
    <scope>IDENTIFICATION</scope>
    <source>
        <strain evidence="2">SL10</strain>
    </source>
</reference>
<protein>
    <submittedName>
        <fullName evidence="2">Uncharacterized protein</fullName>
    </submittedName>
</protein>
<dbReference type="HOGENOM" id="CLU_195536_0_0_1"/>
<reference evidence="2" key="2">
    <citation type="submission" date="2018-04" db="EMBL/GenBank/DDBJ databases">
        <title>OnivRS2 (Oryza nivara Reference Sequence Version 2).</title>
        <authorList>
            <person name="Zhang J."/>
            <person name="Kudrna D."/>
            <person name="Lee S."/>
            <person name="Talag J."/>
            <person name="Rajasekar S."/>
            <person name="Welchert J."/>
            <person name="Hsing Y.-I."/>
            <person name="Wing R.A."/>
        </authorList>
    </citation>
    <scope>NUCLEOTIDE SEQUENCE [LARGE SCALE GENOMIC DNA]</scope>
</reference>
<name>A0A0E0FLQ1_ORYNI</name>